<accession>A0A9J6ZIC3</accession>
<feature type="transmembrane region" description="Helical" evidence="1">
    <location>
        <begin position="95"/>
        <end position="118"/>
    </location>
</feature>
<dbReference type="InterPro" id="IPR003675">
    <property type="entry name" value="Rce1/LyrA-like_dom"/>
</dbReference>
<feature type="transmembrane region" description="Helical" evidence="1">
    <location>
        <begin position="62"/>
        <end position="83"/>
    </location>
</feature>
<dbReference type="EMBL" id="CP097899">
    <property type="protein sequence ID" value="URN95552.1"/>
    <property type="molecule type" value="Genomic_DNA"/>
</dbReference>
<dbReference type="KEGG" id="plig:NAG76_04725"/>
<evidence type="ECO:0000313" key="4">
    <source>
        <dbReference type="Proteomes" id="UP001056756"/>
    </source>
</evidence>
<evidence type="ECO:0000256" key="1">
    <source>
        <dbReference type="SAM" id="Phobius"/>
    </source>
</evidence>
<gene>
    <name evidence="3" type="ORF">NAG76_04725</name>
</gene>
<keyword evidence="1" id="KW-0472">Membrane</keyword>
<dbReference type="Pfam" id="PF02517">
    <property type="entry name" value="Rce1-like"/>
    <property type="match status" value="1"/>
</dbReference>
<evidence type="ECO:0000313" key="3">
    <source>
        <dbReference type="EMBL" id="URN95552.1"/>
    </source>
</evidence>
<keyword evidence="3" id="KW-0378">Hydrolase</keyword>
<dbReference type="GO" id="GO:0004175">
    <property type="term" value="F:endopeptidase activity"/>
    <property type="evidence" value="ECO:0007669"/>
    <property type="project" value="UniProtKB-ARBA"/>
</dbReference>
<keyword evidence="1" id="KW-0812">Transmembrane</keyword>
<proteinExistence type="predicted"/>
<sequence length="155" mass="17892">MTQLVPMVKPLRGSLLIITALISLSLLNYLYNYVLNWNSVMSIEEQLNTETVQFRNETTIQILFNILFIGFLAPVIEELLFRGFLFSYLNRSGKVLFASLLTSALFGLMHSGLFFFAFTMSIMSIMLYKYTKSLRASIYFHIAWNSLSVLLNYLQ</sequence>
<reference evidence="3" key="1">
    <citation type="submission" date="2022-05" db="EMBL/GenBank/DDBJ databases">
        <title>Novel bacterial taxa in a minimal lignocellulolytic consortium and its capacity to transform plastics disclosed by genome-resolved metagenomics.</title>
        <authorList>
            <person name="Rodriguez C.A.D."/>
            <person name="Diaz-Garcia L."/>
            <person name="Herrera K."/>
            <person name="Tarazona N.A."/>
            <person name="Sproer C."/>
            <person name="Overmann J."/>
            <person name="Jimenez D.J."/>
        </authorList>
    </citation>
    <scope>NUCLEOTIDE SEQUENCE</scope>
    <source>
        <strain evidence="3">MAG5</strain>
    </source>
</reference>
<feature type="domain" description="CAAX prenyl protease 2/Lysostaphin resistance protein A-like" evidence="2">
    <location>
        <begin position="61"/>
        <end position="146"/>
    </location>
</feature>
<dbReference type="GO" id="GO:0008237">
    <property type="term" value="F:metallopeptidase activity"/>
    <property type="evidence" value="ECO:0007669"/>
    <property type="project" value="UniProtKB-KW"/>
</dbReference>
<dbReference type="PANTHER" id="PTHR36435">
    <property type="entry name" value="SLR1288 PROTEIN"/>
    <property type="match status" value="1"/>
</dbReference>
<organism evidence="3 4">
    <name type="scientific">Candidatus Pristimantibacillus lignocellulolyticus</name>
    <dbReference type="NCBI Taxonomy" id="2994561"/>
    <lineage>
        <taxon>Bacteria</taxon>
        <taxon>Bacillati</taxon>
        <taxon>Bacillota</taxon>
        <taxon>Bacilli</taxon>
        <taxon>Bacillales</taxon>
        <taxon>Paenibacillaceae</taxon>
        <taxon>Candidatus Pristimantibacillus</taxon>
    </lineage>
</organism>
<dbReference type="PANTHER" id="PTHR36435:SF1">
    <property type="entry name" value="CAAX AMINO TERMINAL PROTEASE FAMILY PROTEIN"/>
    <property type="match status" value="1"/>
</dbReference>
<protein>
    <submittedName>
        <fullName evidence="3">CPBP family intramembrane metalloprotease</fullName>
    </submittedName>
</protein>
<keyword evidence="1" id="KW-1133">Transmembrane helix</keyword>
<dbReference type="AlphaFoldDB" id="A0A9J6ZIC3"/>
<keyword evidence="3" id="KW-0645">Protease</keyword>
<feature type="transmembrane region" description="Helical" evidence="1">
    <location>
        <begin position="12"/>
        <end position="31"/>
    </location>
</feature>
<dbReference type="InterPro" id="IPR052710">
    <property type="entry name" value="CAAX_protease"/>
</dbReference>
<name>A0A9J6ZIC3_9BACL</name>
<dbReference type="Proteomes" id="UP001056756">
    <property type="component" value="Chromosome"/>
</dbReference>
<keyword evidence="3" id="KW-0482">Metalloprotease</keyword>
<dbReference type="GO" id="GO:0080120">
    <property type="term" value="P:CAAX-box protein maturation"/>
    <property type="evidence" value="ECO:0007669"/>
    <property type="project" value="UniProtKB-ARBA"/>
</dbReference>
<evidence type="ECO:0000259" key="2">
    <source>
        <dbReference type="Pfam" id="PF02517"/>
    </source>
</evidence>